<accession>A0A7Y9W626</accession>
<evidence type="ECO:0000256" key="1">
    <source>
        <dbReference type="SAM" id="SignalP"/>
    </source>
</evidence>
<sequence length="160" mass="17498">MMIKLVPGRANILVALLIFSSSVVVAKDLATIETHTQRYGSHVAISAYDDPLVKGVTCYVSESHSEGALGSGRISRGTDLTASCHQTGDIRLAESVPRQAQVFTAESDPTFDSLHIIRILDTERHSLVYFTYNEDEVAGDLPGRIYVIRLPAGPRMPTRQ</sequence>
<dbReference type="Pfam" id="PF05981">
    <property type="entry name" value="CreA"/>
    <property type="match status" value="1"/>
</dbReference>
<dbReference type="GO" id="GO:0005829">
    <property type="term" value="C:cytosol"/>
    <property type="evidence" value="ECO:0007669"/>
    <property type="project" value="TreeGrafter"/>
</dbReference>
<dbReference type="InterPro" id="IPR010292">
    <property type="entry name" value="Uncharacterised_CreA"/>
</dbReference>
<comment type="caution">
    <text evidence="2">The sequence shown here is derived from an EMBL/GenBank/DDBJ whole genome shotgun (WGS) entry which is preliminary data.</text>
</comment>
<reference evidence="2 3" key="1">
    <citation type="submission" date="2020-07" db="EMBL/GenBank/DDBJ databases">
        <title>Exploring microbial biodiversity for novel pathways involved in the catabolism of aromatic compounds derived from lignin.</title>
        <authorList>
            <person name="Elkins J."/>
        </authorList>
    </citation>
    <scope>NUCLEOTIDE SEQUENCE [LARGE SCALE GENOMIC DNA]</scope>
    <source>
        <strain evidence="2 3">H2C3B</strain>
    </source>
</reference>
<dbReference type="PANTHER" id="PTHR37952">
    <property type="match status" value="1"/>
</dbReference>
<dbReference type="PANTHER" id="PTHR37952:SF2">
    <property type="entry name" value="PROTEIN CREA"/>
    <property type="match status" value="1"/>
</dbReference>
<keyword evidence="1" id="KW-0732">Signal</keyword>
<gene>
    <name evidence="2" type="ORF">GGD41_001516</name>
</gene>
<dbReference type="Proteomes" id="UP000572540">
    <property type="component" value="Unassembled WGS sequence"/>
</dbReference>
<evidence type="ECO:0000313" key="3">
    <source>
        <dbReference type="Proteomes" id="UP000572540"/>
    </source>
</evidence>
<organism evidence="2 3">
    <name type="scientific">Paraburkholderia bryophila</name>
    <dbReference type="NCBI Taxonomy" id="420952"/>
    <lineage>
        <taxon>Bacteria</taxon>
        <taxon>Pseudomonadati</taxon>
        <taxon>Pseudomonadota</taxon>
        <taxon>Betaproteobacteria</taxon>
        <taxon>Burkholderiales</taxon>
        <taxon>Burkholderiaceae</taxon>
        <taxon>Paraburkholderia</taxon>
    </lineage>
</organism>
<name>A0A7Y9W626_9BURK</name>
<feature type="chain" id="PRO_5030850872" evidence="1">
    <location>
        <begin position="27"/>
        <end position="160"/>
    </location>
</feature>
<feature type="signal peptide" evidence="1">
    <location>
        <begin position="1"/>
        <end position="26"/>
    </location>
</feature>
<protein>
    <submittedName>
        <fullName evidence="2">CreA protein</fullName>
    </submittedName>
</protein>
<evidence type="ECO:0000313" key="2">
    <source>
        <dbReference type="EMBL" id="NYH14288.1"/>
    </source>
</evidence>
<proteinExistence type="predicted"/>
<dbReference type="EMBL" id="JACCAU010000001">
    <property type="protein sequence ID" value="NYH14288.1"/>
    <property type="molecule type" value="Genomic_DNA"/>
</dbReference>
<dbReference type="AlphaFoldDB" id="A0A7Y9W626"/>